<dbReference type="AlphaFoldDB" id="A0A0P1ABI2"/>
<dbReference type="EMBL" id="CCYD01000321">
    <property type="protein sequence ID" value="CEG38278.1"/>
    <property type="molecule type" value="Genomic_DNA"/>
</dbReference>
<dbReference type="Pfam" id="PF07958">
    <property type="entry name" value="DUF1688"/>
    <property type="match status" value="1"/>
</dbReference>
<dbReference type="GO" id="GO:0016020">
    <property type="term" value="C:membrane"/>
    <property type="evidence" value="ECO:0007669"/>
    <property type="project" value="UniProtKB-SubCell"/>
</dbReference>
<dbReference type="Pfam" id="PF03092">
    <property type="entry name" value="BT1"/>
    <property type="match status" value="2"/>
</dbReference>
<reference evidence="9" key="1">
    <citation type="submission" date="2014-09" db="EMBL/GenBank/DDBJ databases">
        <authorList>
            <person name="Sharma Rahul"/>
            <person name="Thines Marco"/>
        </authorList>
    </citation>
    <scope>NUCLEOTIDE SEQUENCE [LARGE SCALE GENOMIC DNA]</scope>
</reference>
<keyword evidence="3" id="KW-0813">Transport</keyword>
<feature type="transmembrane region" description="Helical" evidence="7">
    <location>
        <begin position="521"/>
        <end position="546"/>
    </location>
</feature>
<protein>
    <submittedName>
        <fullName evidence="8">Uncharacterized protein</fullName>
    </submittedName>
</protein>
<dbReference type="SUPFAM" id="SSF103473">
    <property type="entry name" value="MFS general substrate transporter"/>
    <property type="match status" value="1"/>
</dbReference>
<dbReference type="GeneID" id="36403416"/>
<organism evidence="8 9">
    <name type="scientific">Plasmopara halstedii</name>
    <name type="common">Downy mildew of sunflower</name>
    <dbReference type="NCBI Taxonomy" id="4781"/>
    <lineage>
        <taxon>Eukaryota</taxon>
        <taxon>Sar</taxon>
        <taxon>Stramenopiles</taxon>
        <taxon>Oomycota</taxon>
        <taxon>Peronosporomycetes</taxon>
        <taxon>Peronosporales</taxon>
        <taxon>Peronosporaceae</taxon>
        <taxon>Plasmopara</taxon>
    </lineage>
</organism>
<feature type="transmembrane region" description="Helical" evidence="7">
    <location>
        <begin position="127"/>
        <end position="147"/>
    </location>
</feature>
<dbReference type="PANTHER" id="PTHR31687">
    <property type="match status" value="1"/>
</dbReference>
<feature type="transmembrane region" description="Helical" evidence="7">
    <location>
        <begin position="184"/>
        <end position="202"/>
    </location>
</feature>
<evidence type="ECO:0000256" key="2">
    <source>
        <dbReference type="ARBA" id="ARBA00007015"/>
    </source>
</evidence>
<evidence type="ECO:0000256" key="6">
    <source>
        <dbReference type="ARBA" id="ARBA00023136"/>
    </source>
</evidence>
<comment type="subcellular location">
    <subcellularLocation>
        <location evidence="1">Membrane</location>
        <topology evidence="1">Multi-pass membrane protein</topology>
    </subcellularLocation>
</comment>
<keyword evidence="5 7" id="KW-1133">Transmembrane helix</keyword>
<feature type="transmembrane region" description="Helical" evidence="7">
    <location>
        <begin position="64"/>
        <end position="86"/>
    </location>
</feature>
<sequence>MLNRLCRVVAPKHLDSVKLSHQDVYDELHRTNQEEGWCSDDGALRDGGALNLFSSESCGLLAQYATVGLMMGALPSTITPFLGYYLNMEGQVTTSARALLGIPWSVKVFIGILSDCFPICGFRRRPFMVIGWTLCLTCLVVMATFPLDKPYFPEASWRQMKPSSYTIEEVAAINYHAPATGSKYVVLMMLATLGYVIADVAADGVVVEYAQREPIVMRGRTQTAIYTVRSIFSIFGSIVVGFGLSSPQYGGEFNFGISFPMCMLILAVCCVPVIPVTWSYVAETRVITPKLRTYMSNLWETLQSRAVYQVIAYSFFSGVLSNISYVASDPVTMYWARATSFNISISQIIASGVTASTLALMGRYGLDWDWRHVIIFTTVAVVGIDAMCTMLTTWDIIRNQWFWLGLPVVESIPLGINFIVSSFVVVELANEGNEAAIYGLLTTVGNLSNPFSATLTKAINKSFAVSNRDILNDSHSTRGNVTIAVLISYTCKLLSLVLLVLLPRQKIETQKLKRNGCRSSLFGGITIAYCMVALTWSLLINLLGIFENTSIMPVSPADQVTYLRSLPSIRDGCHRVLSLAIKDQLPNFSVDETKTLALADYVVSVIRQSYPTPNEVNVPFHSRWRHFETGNLHRVGNMTASWSCDKLEKARRLLDLALVSVLLDAGAGPMWKYQEPGTQDFYSRSEGLGIASFHMFLAGKFSVDPKKEPHRVDAIALANLADDGIAIAFQASDANPLVGCAGRTEMLKRLGTCLRNYPEFFAGADGSIRPGNMVDYLTRHQGENGEVSITELWKVVLYGLQDIWPSNRIQIDGQNMGDVWELAYLPEHEKAGRFVSFHKLTQWLTYSLMEPLQDAGFKITDLNLMTGLPEYRNGGLLVDFGVLVPKSAKIMTDEFDPSADVIVEWRALTVALLDKLHVMILERLQLTADSFPLVKMLEGGTWKAGRIIAKEKRADGGSPIKIKSDGTVF</sequence>
<dbReference type="InterPro" id="IPR012469">
    <property type="entry name" value="DUF1688"/>
</dbReference>
<keyword evidence="6 7" id="KW-0472">Membrane</keyword>
<name>A0A0P1ABI2_PLAHL</name>
<keyword evidence="4 7" id="KW-0812">Transmembrane</keyword>
<evidence type="ECO:0000256" key="5">
    <source>
        <dbReference type="ARBA" id="ARBA00022989"/>
    </source>
</evidence>
<evidence type="ECO:0000256" key="3">
    <source>
        <dbReference type="ARBA" id="ARBA00022448"/>
    </source>
</evidence>
<keyword evidence="9" id="KW-1185">Reference proteome</keyword>
<dbReference type="OrthoDB" id="2153176at2759"/>
<feature type="transmembrane region" description="Helical" evidence="7">
    <location>
        <begin position="373"/>
        <end position="397"/>
    </location>
</feature>
<evidence type="ECO:0000256" key="4">
    <source>
        <dbReference type="ARBA" id="ARBA00022692"/>
    </source>
</evidence>
<evidence type="ECO:0000313" key="9">
    <source>
        <dbReference type="Proteomes" id="UP000054928"/>
    </source>
</evidence>
<dbReference type="STRING" id="4781.A0A0P1ABI2"/>
<comment type="similarity">
    <text evidence="2">Belongs to the major facilitator superfamily. Folate-biopterin transporter (TC 2.A.71) family.</text>
</comment>
<feature type="transmembrane region" description="Helical" evidence="7">
    <location>
        <begin position="223"/>
        <end position="245"/>
    </location>
</feature>
<evidence type="ECO:0000313" key="8">
    <source>
        <dbReference type="EMBL" id="CEG38278.1"/>
    </source>
</evidence>
<dbReference type="PANTHER" id="PTHR31687:SF3">
    <property type="entry name" value="PROTEIN URG3"/>
    <property type="match status" value="1"/>
</dbReference>
<proteinExistence type="inferred from homology"/>
<feature type="transmembrane region" description="Helical" evidence="7">
    <location>
        <begin position="98"/>
        <end position="120"/>
    </location>
</feature>
<dbReference type="InterPro" id="IPR039309">
    <property type="entry name" value="BT1"/>
</dbReference>
<evidence type="ECO:0000256" key="7">
    <source>
        <dbReference type="SAM" id="Phobius"/>
    </source>
</evidence>
<accession>A0A0P1ABI2</accession>
<evidence type="ECO:0000256" key="1">
    <source>
        <dbReference type="ARBA" id="ARBA00004141"/>
    </source>
</evidence>
<feature type="transmembrane region" description="Helical" evidence="7">
    <location>
        <begin position="257"/>
        <end position="282"/>
    </location>
</feature>
<dbReference type="RefSeq" id="XP_024574647.1">
    <property type="nucleotide sequence ID" value="XM_024723697.1"/>
</dbReference>
<feature type="transmembrane region" description="Helical" evidence="7">
    <location>
        <begin position="481"/>
        <end position="501"/>
    </location>
</feature>
<dbReference type="InterPro" id="IPR036259">
    <property type="entry name" value="MFS_trans_sf"/>
</dbReference>
<dbReference type="Proteomes" id="UP000054928">
    <property type="component" value="Unassembled WGS sequence"/>
</dbReference>
<feature type="transmembrane region" description="Helical" evidence="7">
    <location>
        <begin position="339"/>
        <end position="361"/>
    </location>
</feature>